<keyword evidence="1" id="KW-0812">Transmembrane</keyword>
<dbReference type="InterPro" id="IPR012902">
    <property type="entry name" value="N_methyl_site"/>
</dbReference>
<reference evidence="3" key="1">
    <citation type="journal article" date="2019" name="Int. J. Syst. Evol. Microbiol.">
        <title>The Global Catalogue of Microorganisms (GCM) 10K type strain sequencing project: providing services to taxonomists for standard genome sequencing and annotation.</title>
        <authorList>
            <consortium name="The Broad Institute Genomics Platform"/>
            <consortium name="The Broad Institute Genome Sequencing Center for Infectious Disease"/>
            <person name="Wu L."/>
            <person name="Ma J."/>
        </authorList>
    </citation>
    <scope>NUCLEOTIDE SEQUENCE [LARGE SCALE GENOMIC DNA]</scope>
    <source>
        <strain evidence="3">CCUG 54939</strain>
    </source>
</reference>
<feature type="transmembrane region" description="Helical" evidence="1">
    <location>
        <begin position="12"/>
        <end position="39"/>
    </location>
</feature>
<comment type="caution">
    <text evidence="2">The sequence shown here is derived from an EMBL/GenBank/DDBJ whole genome shotgun (WGS) entry which is preliminary data.</text>
</comment>
<dbReference type="Pfam" id="PF16074">
    <property type="entry name" value="PilW"/>
    <property type="match status" value="1"/>
</dbReference>
<keyword evidence="1" id="KW-0472">Membrane</keyword>
<evidence type="ECO:0000313" key="3">
    <source>
        <dbReference type="Proteomes" id="UP001595692"/>
    </source>
</evidence>
<organism evidence="2 3">
    <name type="scientific">Pseudaeromonas sharmana</name>
    <dbReference type="NCBI Taxonomy" id="328412"/>
    <lineage>
        <taxon>Bacteria</taxon>
        <taxon>Pseudomonadati</taxon>
        <taxon>Pseudomonadota</taxon>
        <taxon>Gammaproteobacteria</taxon>
        <taxon>Aeromonadales</taxon>
        <taxon>Aeromonadaceae</taxon>
        <taxon>Pseudaeromonas</taxon>
    </lineage>
</organism>
<dbReference type="RefSeq" id="WP_377154167.1">
    <property type="nucleotide sequence ID" value="NZ_JBHSAF010000015.1"/>
</dbReference>
<sequence>MSRIRWTSTARYQGFGLVEIMISITLGLLLTAAVLQVFVANNRTYKTGEAVSEVQEAARYLQSELPRQLRMAGYRGCLSKQDITLINTLNNASTVTYNFNAGLLGYDNLSTALPTELAAHLTGDPAPLTGTDLLIVQRPDSQPLSIVATNNAAQLFAVEEANDVLAVGDIAIVTDCNKGHIFQVTNITLSGGKANIVHGVSSLTPGNQSSLASWDPNNKLNIYSTNAEIMRYGSETYYLATNSVSGRPALFRKLNGGMATVMQDGVYDLQILYGIDTNADRQTDRYVTAPNVTAWSQVLTIQMELLLGSSETGAVTGSQTLTFNGSAMTTSDDRWYMPTVVTAVLRNRLN</sequence>
<gene>
    <name evidence="2" type="ORF">ACFOSS_15230</name>
</gene>
<dbReference type="Proteomes" id="UP001595692">
    <property type="component" value="Unassembled WGS sequence"/>
</dbReference>
<protein>
    <submittedName>
        <fullName evidence="2">PilW family protein</fullName>
    </submittedName>
</protein>
<evidence type="ECO:0000313" key="2">
    <source>
        <dbReference type="EMBL" id="MFC3914801.1"/>
    </source>
</evidence>
<name>A0ABV8CRR3_9GAMM</name>
<proteinExistence type="predicted"/>
<dbReference type="InterPro" id="IPR032092">
    <property type="entry name" value="PilW"/>
</dbReference>
<accession>A0ABV8CRR3</accession>
<evidence type="ECO:0000256" key="1">
    <source>
        <dbReference type="SAM" id="Phobius"/>
    </source>
</evidence>
<dbReference type="EMBL" id="JBHSAF010000015">
    <property type="protein sequence ID" value="MFC3914801.1"/>
    <property type="molecule type" value="Genomic_DNA"/>
</dbReference>
<dbReference type="Pfam" id="PF07963">
    <property type="entry name" value="N_methyl"/>
    <property type="match status" value="1"/>
</dbReference>
<keyword evidence="1" id="KW-1133">Transmembrane helix</keyword>
<keyword evidence="3" id="KW-1185">Reference proteome</keyword>